<dbReference type="Pfam" id="PF00512">
    <property type="entry name" value="HisKA"/>
    <property type="match status" value="1"/>
</dbReference>
<comment type="subcellular location">
    <subcellularLocation>
        <location evidence="2">Cell membrane</location>
        <topology evidence="2">Multi-pass membrane protein</topology>
    </subcellularLocation>
</comment>
<dbReference type="CDD" id="cd16922">
    <property type="entry name" value="HATPase_EvgS-ArcB-TorS-like"/>
    <property type="match status" value="1"/>
</dbReference>
<dbReference type="Proteomes" id="UP000317421">
    <property type="component" value="Unassembled WGS sequence"/>
</dbReference>
<evidence type="ECO:0000259" key="18">
    <source>
        <dbReference type="PROSITE" id="PS50113"/>
    </source>
</evidence>
<comment type="catalytic activity">
    <reaction evidence="1">
        <text>ATP + protein L-histidine = ADP + protein N-phospho-L-histidine.</text>
        <dbReference type="EC" id="2.7.13.3"/>
    </reaction>
</comment>
<dbReference type="Pfam" id="PF01627">
    <property type="entry name" value="Hpt"/>
    <property type="match status" value="1"/>
</dbReference>
<dbReference type="EC" id="2.7.13.3" evidence="3"/>
<feature type="modified residue" description="4-aspartylphosphate" evidence="13">
    <location>
        <position position="467"/>
    </location>
</feature>
<dbReference type="InterPro" id="IPR004358">
    <property type="entry name" value="Sig_transdc_His_kin-like_C"/>
</dbReference>
<evidence type="ECO:0000256" key="4">
    <source>
        <dbReference type="ARBA" id="ARBA00022475"/>
    </source>
</evidence>
<dbReference type="GO" id="GO:0005524">
    <property type="term" value="F:ATP binding"/>
    <property type="evidence" value="ECO:0007669"/>
    <property type="project" value="UniProtKB-KW"/>
</dbReference>
<sequence>MESERPTTRDNKNSESAKEENGGATRKPVRPAERPALHGDTELLSAVVKGCRDAIIVCTNDGEIVTWNPGAESVYGWEADEAIGNHASITAPPERREEIDIIAGAARRDESTPAYDTVRVRASGEAFPASIVGFPVKSPGGEIVGFATIERDVSDRVNTADALRKALADAQLANNAKSRFLANISHELRTPLNAIVGMTSLAIEEELSPLVRDYLETSRDAADTLSMLVNNVLDYSKIESGELELDVATFAPDELVASVVRAYDPVALQKGITLRKIAPADRGPLIVSGDAVRLRQALSNLVDNALKFTDKGEVSIEFKVSSADDRNCEIEFRVHDTGVGVSDSNLAMILAPFTQADGSSTRRHGGAGLGLAVTRRLIHSFGGELSVESEPGQGSCFSFIAKLARAETPTTFDGAKARVLVVEDTPANRKLLDRVLSKKGHFLVYAHNGAEAIREYQAAEFDIVLMDVQMPIMDGLEATREIRAIERERGDGKVVPIVAMTAHGMRADRQQCLQAGMTDYLSKPIDLGRLTAVVEQAAQGLSGSEEKRSAQEETSAMADKPTSVQNGKPEPIDLRKALDRLRGDEALLADIIGFYQRDHLDLCKQADAALEQGDWNALSRAAHSLKGLASNFDAQGVVDLAADLESSSLKGDRESLTPQLRELQQAAVVLSERLNGWLAEHRAPDA</sequence>
<evidence type="ECO:0000256" key="8">
    <source>
        <dbReference type="ARBA" id="ARBA00022840"/>
    </source>
</evidence>
<evidence type="ECO:0000259" key="17">
    <source>
        <dbReference type="PROSITE" id="PS50112"/>
    </source>
</evidence>
<dbReference type="SUPFAM" id="SSF47226">
    <property type="entry name" value="Histidine-containing phosphotransfer domain, HPT domain"/>
    <property type="match status" value="1"/>
</dbReference>
<dbReference type="Pfam" id="PF13426">
    <property type="entry name" value="PAS_9"/>
    <property type="match status" value="1"/>
</dbReference>
<evidence type="ECO:0000256" key="14">
    <source>
        <dbReference type="SAM" id="MobiDB-lite"/>
    </source>
</evidence>
<feature type="domain" description="Histidine kinase" evidence="15">
    <location>
        <begin position="183"/>
        <end position="405"/>
    </location>
</feature>
<dbReference type="InterPro" id="IPR035965">
    <property type="entry name" value="PAS-like_dom_sf"/>
</dbReference>
<dbReference type="OrthoDB" id="9762493at2"/>
<evidence type="ECO:0000259" key="15">
    <source>
        <dbReference type="PROSITE" id="PS50109"/>
    </source>
</evidence>
<dbReference type="NCBIfam" id="TIGR00229">
    <property type="entry name" value="sensory_box"/>
    <property type="match status" value="1"/>
</dbReference>
<evidence type="ECO:0000256" key="10">
    <source>
        <dbReference type="ARBA" id="ARBA00023012"/>
    </source>
</evidence>
<dbReference type="PANTHER" id="PTHR45339">
    <property type="entry name" value="HYBRID SIGNAL TRANSDUCTION HISTIDINE KINASE J"/>
    <property type="match status" value="1"/>
</dbReference>
<protein>
    <recommendedName>
        <fullName evidence="3">histidine kinase</fullName>
        <ecNumber evidence="3">2.7.13.3</ecNumber>
    </recommendedName>
</protein>
<keyword evidence="20" id="KW-0808">Transferase</keyword>
<dbReference type="CDD" id="cd00082">
    <property type="entry name" value="HisKA"/>
    <property type="match status" value="1"/>
</dbReference>
<dbReference type="SMART" id="SM00387">
    <property type="entry name" value="HATPase_c"/>
    <property type="match status" value="1"/>
</dbReference>
<feature type="compositionally biased region" description="Basic and acidic residues" evidence="14">
    <location>
        <begin position="1"/>
        <end position="21"/>
    </location>
</feature>
<evidence type="ECO:0000259" key="19">
    <source>
        <dbReference type="PROSITE" id="PS50894"/>
    </source>
</evidence>
<dbReference type="InterPro" id="IPR011006">
    <property type="entry name" value="CheY-like_superfamily"/>
</dbReference>
<evidence type="ECO:0000256" key="12">
    <source>
        <dbReference type="PROSITE-ProRule" id="PRU00110"/>
    </source>
</evidence>
<keyword evidence="21" id="KW-1185">Reference proteome</keyword>
<dbReference type="InterPro" id="IPR000700">
    <property type="entry name" value="PAS-assoc_C"/>
</dbReference>
<dbReference type="Gene3D" id="1.10.287.130">
    <property type="match status" value="1"/>
</dbReference>
<dbReference type="FunFam" id="3.30.565.10:FF:000010">
    <property type="entry name" value="Sensor histidine kinase RcsC"/>
    <property type="match status" value="1"/>
</dbReference>
<dbReference type="InterPro" id="IPR008207">
    <property type="entry name" value="Sig_transdc_His_kin_Hpt_dom"/>
</dbReference>
<dbReference type="PROSITE" id="PS50113">
    <property type="entry name" value="PAC"/>
    <property type="match status" value="1"/>
</dbReference>
<dbReference type="GO" id="GO:0005886">
    <property type="term" value="C:plasma membrane"/>
    <property type="evidence" value="ECO:0007669"/>
    <property type="project" value="UniProtKB-SubCell"/>
</dbReference>
<keyword evidence="9" id="KW-1133">Transmembrane helix</keyword>
<feature type="domain" description="PAC" evidence="18">
    <location>
        <begin position="113"/>
        <end position="165"/>
    </location>
</feature>
<name>A0A5C6AML0_9BACT</name>
<dbReference type="Pfam" id="PF00072">
    <property type="entry name" value="Response_reg"/>
    <property type="match status" value="1"/>
</dbReference>
<keyword evidence="8" id="KW-0067">ATP-binding</keyword>
<dbReference type="CDD" id="cd00088">
    <property type="entry name" value="HPT"/>
    <property type="match status" value="1"/>
</dbReference>
<dbReference type="PRINTS" id="PR00344">
    <property type="entry name" value="BCTRLSENSOR"/>
</dbReference>
<evidence type="ECO:0000256" key="3">
    <source>
        <dbReference type="ARBA" id="ARBA00012438"/>
    </source>
</evidence>
<dbReference type="InterPro" id="IPR001789">
    <property type="entry name" value="Sig_transdc_resp-reg_receiver"/>
</dbReference>
<dbReference type="GO" id="GO:0000155">
    <property type="term" value="F:phosphorelay sensor kinase activity"/>
    <property type="evidence" value="ECO:0007669"/>
    <property type="project" value="InterPro"/>
</dbReference>
<keyword evidence="6" id="KW-0812">Transmembrane</keyword>
<feature type="region of interest" description="Disordered" evidence="14">
    <location>
        <begin position="538"/>
        <end position="570"/>
    </location>
</feature>
<feature type="domain" description="HPt" evidence="19">
    <location>
        <begin position="584"/>
        <end position="677"/>
    </location>
</feature>
<comment type="caution">
    <text evidence="20">The sequence shown here is derived from an EMBL/GenBank/DDBJ whole genome shotgun (WGS) entry which is preliminary data.</text>
</comment>
<keyword evidence="5 13" id="KW-0597">Phosphoprotein</keyword>
<reference evidence="20 21" key="1">
    <citation type="submission" date="2019-02" db="EMBL/GenBank/DDBJ databases">
        <title>Deep-cultivation of Planctomycetes and their phenomic and genomic characterization uncovers novel biology.</title>
        <authorList>
            <person name="Wiegand S."/>
            <person name="Jogler M."/>
            <person name="Boedeker C."/>
            <person name="Pinto D."/>
            <person name="Vollmers J."/>
            <person name="Rivas-Marin E."/>
            <person name="Kohn T."/>
            <person name="Peeters S.H."/>
            <person name="Heuer A."/>
            <person name="Rast P."/>
            <person name="Oberbeckmann S."/>
            <person name="Bunk B."/>
            <person name="Jeske O."/>
            <person name="Meyerdierks A."/>
            <person name="Storesund J.E."/>
            <person name="Kallscheuer N."/>
            <person name="Luecker S."/>
            <person name="Lage O.M."/>
            <person name="Pohl T."/>
            <person name="Merkel B.J."/>
            <person name="Hornburger P."/>
            <person name="Mueller R.-W."/>
            <person name="Bruemmer F."/>
            <person name="Labrenz M."/>
            <person name="Spormann A.M."/>
            <person name="Op Den Camp H."/>
            <person name="Overmann J."/>
            <person name="Amann R."/>
            <person name="Jetten M.S.M."/>
            <person name="Mascher T."/>
            <person name="Medema M.H."/>
            <person name="Devos D.P."/>
            <person name="Kaster A.-K."/>
            <person name="Ovreas L."/>
            <person name="Rohde M."/>
            <person name="Galperin M.Y."/>
            <person name="Jogler C."/>
        </authorList>
    </citation>
    <scope>NUCLEOTIDE SEQUENCE [LARGE SCALE GENOMIC DNA]</scope>
    <source>
        <strain evidence="20 21">Pla108</strain>
    </source>
</reference>
<evidence type="ECO:0000256" key="2">
    <source>
        <dbReference type="ARBA" id="ARBA00004651"/>
    </source>
</evidence>
<evidence type="ECO:0000256" key="5">
    <source>
        <dbReference type="ARBA" id="ARBA00022553"/>
    </source>
</evidence>
<dbReference type="EMBL" id="SJPR01000001">
    <property type="protein sequence ID" value="TWU00651.1"/>
    <property type="molecule type" value="Genomic_DNA"/>
</dbReference>
<gene>
    <name evidence="20" type="primary">arcB_2</name>
    <name evidence="20" type="ORF">Pla108_16030</name>
</gene>
<dbReference type="PROSITE" id="PS50109">
    <property type="entry name" value="HIS_KIN"/>
    <property type="match status" value="1"/>
</dbReference>
<evidence type="ECO:0000256" key="6">
    <source>
        <dbReference type="ARBA" id="ARBA00022692"/>
    </source>
</evidence>
<dbReference type="InterPro" id="IPR003594">
    <property type="entry name" value="HATPase_dom"/>
</dbReference>
<evidence type="ECO:0000313" key="21">
    <source>
        <dbReference type="Proteomes" id="UP000317421"/>
    </source>
</evidence>
<dbReference type="PROSITE" id="PS50894">
    <property type="entry name" value="HPT"/>
    <property type="match status" value="1"/>
</dbReference>
<dbReference type="CDD" id="cd00130">
    <property type="entry name" value="PAS"/>
    <property type="match status" value="1"/>
</dbReference>
<dbReference type="AlphaFoldDB" id="A0A5C6AML0"/>
<evidence type="ECO:0000259" key="16">
    <source>
        <dbReference type="PROSITE" id="PS50110"/>
    </source>
</evidence>
<dbReference type="PROSITE" id="PS50110">
    <property type="entry name" value="RESPONSE_REGULATORY"/>
    <property type="match status" value="1"/>
</dbReference>
<dbReference type="Gene3D" id="3.30.450.20">
    <property type="entry name" value="PAS domain"/>
    <property type="match status" value="1"/>
</dbReference>
<dbReference type="SUPFAM" id="SSF55785">
    <property type="entry name" value="PYP-like sensor domain (PAS domain)"/>
    <property type="match status" value="1"/>
</dbReference>
<dbReference type="Gene3D" id="3.40.50.2300">
    <property type="match status" value="1"/>
</dbReference>
<dbReference type="Gene3D" id="1.20.120.160">
    <property type="entry name" value="HPT domain"/>
    <property type="match status" value="1"/>
</dbReference>
<keyword evidence="4" id="KW-1003">Cell membrane</keyword>
<feature type="domain" description="Response regulatory" evidence="16">
    <location>
        <begin position="418"/>
        <end position="538"/>
    </location>
</feature>
<dbReference type="InterPro" id="IPR036890">
    <property type="entry name" value="HATPase_C_sf"/>
</dbReference>
<evidence type="ECO:0000256" key="1">
    <source>
        <dbReference type="ARBA" id="ARBA00000085"/>
    </source>
</evidence>
<evidence type="ECO:0000256" key="11">
    <source>
        <dbReference type="ARBA" id="ARBA00023136"/>
    </source>
</evidence>
<dbReference type="InterPro" id="IPR003661">
    <property type="entry name" value="HisK_dim/P_dom"/>
</dbReference>
<keyword evidence="7" id="KW-0547">Nucleotide-binding</keyword>
<dbReference type="SMART" id="SM00448">
    <property type="entry name" value="REC"/>
    <property type="match status" value="1"/>
</dbReference>
<dbReference type="SMART" id="SM00388">
    <property type="entry name" value="HisKA"/>
    <property type="match status" value="1"/>
</dbReference>
<organism evidence="20 21">
    <name type="scientific">Botrimarina colliarenosi</name>
    <dbReference type="NCBI Taxonomy" id="2528001"/>
    <lineage>
        <taxon>Bacteria</taxon>
        <taxon>Pseudomonadati</taxon>
        <taxon>Planctomycetota</taxon>
        <taxon>Planctomycetia</taxon>
        <taxon>Pirellulales</taxon>
        <taxon>Lacipirellulaceae</taxon>
        <taxon>Botrimarina</taxon>
    </lineage>
</organism>
<dbReference type="InterPro" id="IPR036641">
    <property type="entry name" value="HPT_dom_sf"/>
</dbReference>
<feature type="region of interest" description="Disordered" evidence="14">
    <location>
        <begin position="1"/>
        <end position="37"/>
    </location>
</feature>
<evidence type="ECO:0000313" key="20">
    <source>
        <dbReference type="EMBL" id="TWU00651.1"/>
    </source>
</evidence>
<dbReference type="SMART" id="SM00091">
    <property type="entry name" value="PAS"/>
    <property type="match status" value="1"/>
</dbReference>
<keyword evidence="10" id="KW-0902">Two-component regulatory system</keyword>
<dbReference type="Gene3D" id="3.30.565.10">
    <property type="entry name" value="Histidine kinase-like ATPase, C-terminal domain"/>
    <property type="match status" value="1"/>
</dbReference>
<dbReference type="SUPFAM" id="SSF55874">
    <property type="entry name" value="ATPase domain of HSP90 chaperone/DNA topoisomerase II/histidine kinase"/>
    <property type="match status" value="1"/>
</dbReference>
<dbReference type="SUPFAM" id="SSF47384">
    <property type="entry name" value="Homodimeric domain of signal transducing histidine kinase"/>
    <property type="match status" value="1"/>
</dbReference>
<keyword evidence="11" id="KW-0472">Membrane</keyword>
<evidence type="ECO:0000256" key="13">
    <source>
        <dbReference type="PROSITE-ProRule" id="PRU00169"/>
    </source>
</evidence>
<proteinExistence type="predicted"/>
<dbReference type="PANTHER" id="PTHR45339:SF1">
    <property type="entry name" value="HYBRID SIGNAL TRANSDUCTION HISTIDINE KINASE J"/>
    <property type="match status" value="1"/>
</dbReference>
<dbReference type="Pfam" id="PF02518">
    <property type="entry name" value="HATPase_c"/>
    <property type="match status" value="1"/>
</dbReference>
<dbReference type="InterPro" id="IPR036097">
    <property type="entry name" value="HisK_dim/P_sf"/>
</dbReference>
<dbReference type="PROSITE" id="PS50112">
    <property type="entry name" value="PAS"/>
    <property type="match status" value="1"/>
</dbReference>
<dbReference type="InterPro" id="IPR005467">
    <property type="entry name" value="His_kinase_dom"/>
</dbReference>
<dbReference type="SUPFAM" id="SSF52172">
    <property type="entry name" value="CheY-like"/>
    <property type="match status" value="1"/>
</dbReference>
<accession>A0A5C6AML0</accession>
<dbReference type="CDD" id="cd17546">
    <property type="entry name" value="REC_hyHK_CKI1_RcsC-like"/>
    <property type="match status" value="1"/>
</dbReference>
<evidence type="ECO:0000256" key="7">
    <source>
        <dbReference type="ARBA" id="ARBA00022741"/>
    </source>
</evidence>
<dbReference type="InterPro" id="IPR000014">
    <property type="entry name" value="PAS"/>
</dbReference>
<feature type="domain" description="PAS" evidence="17">
    <location>
        <begin position="40"/>
        <end position="109"/>
    </location>
</feature>
<evidence type="ECO:0000256" key="9">
    <source>
        <dbReference type="ARBA" id="ARBA00022989"/>
    </source>
</evidence>
<feature type="modified residue" description="Phosphohistidine" evidence="12">
    <location>
        <position position="623"/>
    </location>
</feature>